<evidence type="ECO:0000256" key="2">
    <source>
        <dbReference type="SAM" id="Phobius"/>
    </source>
</evidence>
<feature type="region of interest" description="Disordered" evidence="1">
    <location>
        <begin position="1"/>
        <end position="60"/>
    </location>
</feature>
<sequence length="119" mass="12942">MTLEGDPHRRPGEVEPGTPLDQEALEPAPVEREGRFDTPSEMAREPHERPQGMIPGRERRRTKVERGFMRLIATGGIVGVATALGAILVSQDVAGWIIGLVIGLVSVILAALLWSSRQL</sequence>
<feature type="compositionally biased region" description="Basic and acidic residues" evidence="1">
    <location>
        <begin position="29"/>
        <end position="50"/>
    </location>
</feature>
<reference evidence="3" key="1">
    <citation type="journal article" date="2022" name="Int. J. Syst. Evol. Microbiol.">
        <title>Pseudomonas aegrilactucae sp. nov. and Pseudomonas morbosilactucae sp. nov., pathogens causing bacterial rot of lettuce in Japan.</title>
        <authorList>
            <person name="Sawada H."/>
            <person name="Fujikawa T."/>
            <person name="Satou M."/>
        </authorList>
    </citation>
    <scope>NUCLEOTIDE SEQUENCE</scope>
    <source>
        <strain evidence="3">0166_1</strain>
    </source>
</reference>
<dbReference type="KEGG" id="sbae:DSM104329_03995"/>
<keyword evidence="4" id="KW-1185">Reference proteome</keyword>
<dbReference type="AlphaFoldDB" id="A0A9E6Y0L7"/>
<evidence type="ECO:0000256" key="1">
    <source>
        <dbReference type="SAM" id="MobiDB-lite"/>
    </source>
</evidence>
<feature type="transmembrane region" description="Helical" evidence="2">
    <location>
        <begin position="67"/>
        <end position="87"/>
    </location>
</feature>
<keyword evidence="2" id="KW-0472">Membrane</keyword>
<protein>
    <submittedName>
        <fullName evidence="3">Uncharacterized protein</fullName>
    </submittedName>
</protein>
<organism evidence="3 4">
    <name type="scientific">Capillimicrobium parvum</name>
    <dbReference type="NCBI Taxonomy" id="2884022"/>
    <lineage>
        <taxon>Bacteria</taxon>
        <taxon>Bacillati</taxon>
        <taxon>Actinomycetota</taxon>
        <taxon>Thermoleophilia</taxon>
        <taxon>Solirubrobacterales</taxon>
        <taxon>Capillimicrobiaceae</taxon>
        <taxon>Capillimicrobium</taxon>
    </lineage>
</organism>
<name>A0A9E6Y0L7_9ACTN</name>
<dbReference type="RefSeq" id="WP_259311628.1">
    <property type="nucleotide sequence ID" value="NZ_CP087164.1"/>
</dbReference>
<dbReference type="Proteomes" id="UP001162834">
    <property type="component" value="Chromosome"/>
</dbReference>
<proteinExistence type="predicted"/>
<feature type="compositionally biased region" description="Basic and acidic residues" evidence="1">
    <location>
        <begin position="1"/>
        <end position="13"/>
    </location>
</feature>
<evidence type="ECO:0000313" key="4">
    <source>
        <dbReference type="Proteomes" id="UP001162834"/>
    </source>
</evidence>
<keyword evidence="2" id="KW-1133">Transmembrane helix</keyword>
<accession>A0A9E6Y0L7</accession>
<evidence type="ECO:0000313" key="3">
    <source>
        <dbReference type="EMBL" id="UGS37578.1"/>
    </source>
</evidence>
<dbReference type="EMBL" id="CP087164">
    <property type="protein sequence ID" value="UGS37578.1"/>
    <property type="molecule type" value="Genomic_DNA"/>
</dbReference>
<feature type="transmembrane region" description="Helical" evidence="2">
    <location>
        <begin position="93"/>
        <end position="114"/>
    </location>
</feature>
<gene>
    <name evidence="3" type="ORF">DSM104329_03995</name>
</gene>
<keyword evidence="2" id="KW-0812">Transmembrane</keyword>